<feature type="chain" id="PRO_5018154170" evidence="1">
    <location>
        <begin position="20"/>
        <end position="833"/>
    </location>
</feature>
<dbReference type="SUPFAM" id="SSF52317">
    <property type="entry name" value="Class I glutamine amidotransferase-like"/>
    <property type="match status" value="1"/>
</dbReference>
<dbReference type="PANTHER" id="PTHR12993:SF23">
    <property type="entry name" value="N-ACETYLGLUCOSAMINYLPHOSPHATIDYLINOSITOL DEACETYLASE"/>
    <property type="match status" value="1"/>
</dbReference>
<dbReference type="RefSeq" id="WP_123215695.1">
    <property type="nucleotide sequence ID" value="NZ_RJTM01000064.1"/>
</dbReference>
<dbReference type="PANTHER" id="PTHR12993">
    <property type="entry name" value="N-ACETYLGLUCOSAMINYL-PHOSPHATIDYLINOSITOL DE-N-ACETYLASE-RELATED"/>
    <property type="match status" value="1"/>
</dbReference>
<dbReference type="InterPro" id="IPR003737">
    <property type="entry name" value="GlcNAc_PI_deacetylase-related"/>
</dbReference>
<evidence type="ECO:0000256" key="1">
    <source>
        <dbReference type="SAM" id="SignalP"/>
    </source>
</evidence>
<organism evidence="2 3">
    <name type="scientific">Sinomicrobium pectinilyticum</name>
    <dbReference type="NCBI Taxonomy" id="1084421"/>
    <lineage>
        <taxon>Bacteria</taxon>
        <taxon>Pseudomonadati</taxon>
        <taxon>Bacteroidota</taxon>
        <taxon>Flavobacteriia</taxon>
        <taxon>Flavobacteriales</taxon>
        <taxon>Flavobacteriaceae</taxon>
        <taxon>Sinomicrobium</taxon>
    </lineage>
</organism>
<sequence>MRKITLLLLFIFASSATSAQQPKTYSSSEIYHAIQKLNFLGSALYLAAHPDDENTRMISYLSNEVHARTAYLSLTRGDGGQNLIGTELRELLGVIRTEELLAARRIDGGEQMFSRANDFGFSKHPDETLDIWNKDSVMADVVLAIRKFRPDIIINRFDHRSPGTTHGHHTTSAMLSVEAFDLTGNKNVYPEQLQQLDTWQPRRLFFNTSWWFYGSEEKFRNADKGALIEMDLGGYYPVLGKSNGEIAARSRSQHRSQGFGSAATRGSETEYLELLKGDKPENNDLFSGINTTWSRIDGTEEIAKLLKSVEHHFNFKNPAEHIPQLVKAYRLIRKLDDAYWKTVKTKEIKEIIQACAGLYLEATATDPQATPGSKIKLNIEAINRGNTDMELQSMEILPSGTVKKIAAKLGTNEKNNFELETTIPDAKKYTTPYWLMRKGTLGMYHSKPEFIGLPETPAILTAGFHMVIDGTAIDLQKDIVYKHTDPAKGELYQPFEILPPVTASITNKVNIFANGPKGIPVKVRAVREQVNGTVALEVPEGWSVEPESHPMKTTKKGEEKTIVFRVTPPQNESEGFIKPVVNINGETYNKELVEINYDHIPAQSVLLPSEAKIVRLNIEKAGKSVGYIAGAGDKIPESLRQIGYNVTFLDVNSLSASSLTGYDAVVIGIRAYNISETLYAKQPVLLDYVKEGGTLIVQYNTVGRGMPLDVMAPYALRLSRDRVTDEHAAVKLLSENHPVLNFPNKITVKDFEGWVQERGLYFPDQWAPQYTALLSMHDKGENAKEGSLLVAPYGKGYYIYTGLSFFRELPAGVPGAFKLFANMLSVGKQENGN</sequence>
<reference evidence="2 3" key="1">
    <citation type="submission" date="2018-10" db="EMBL/GenBank/DDBJ databases">
        <title>Sinomicrobium pectinilyticum sp. nov., a pectinase-producing bacterium isolated from alkaline and saline soil, and emended description of the genus Sinomicrobium.</title>
        <authorList>
            <person name="Cheng B."/>
            <person name="Li C."/>
            <person name="Lai Q."/>
            <person name="Du M."/>
            <person name="Shao Z."/>
            <person name="Xu P."/>
            <person name="Yang C."/>
        </authorList>
    </citation>
    <scope>NUCLEOTIDE SEQUENCE [LARGE SCALE GENOMIC DNA]</scope>
    <source>
        <strain evidence="2 3">5DNS001</strain>
    </source>
</reference>
<proteinExistence type="predicted"/>
<dbReference type="Gene3D" id="3.40.50.10320">
    <property type="entry name" value="LmbE-like"/>
    <property type="match status" value="1"/>
</dbReference>
<dbReference type="InterPro" id="IPR024078">
    <property type="entry name" value="LmbE-like_dom_sf"/>
</dbReference>
<accession>A0A3N0EJJ0</accession>
<comment type="caution">
    <text evidence="2">The sequence shown here is derived from an EMBL/GenBank/DDBJ whole genome shotgun (WGS) entry which is preliminary data.</text>
</comment>
<keyword evidence="1" id="KW-0732">Signal</keyword>
<dbReference type="CDD" id="cd03143">
    <property type="entry name" value="A4_beta-galactosidase_middle_domain"/>
    <property type="match status" value="1"/>
</dbReference>
<dbReference type="EMBL" id="RJTM01000064">
    <property type="protein sequence ID" value="RNL88066.1"/>
    <property type="molecule type" value="Genomic_DNA"/>
</dbReference>
<dbReference type="GO" id="GO:0000225">
    <property type="term" value="F:N-acetylglucosaminylphosphatidylinositol deacetylase activity"/>
    <property type="evidence" value="ECO:0007669"/>
    <property type="project" value="TreeGrafter"/>
</dbReference>
<dbReference type="SUPFAM" id="SSF102588">
    <property type="entry name" value="LmbE-like"/>
    <property type="match status" value="1"/>
</dbReference>
<gene>
    <name evidence="2" type="ORF">ED312_09105</name>
</gene>
<dbReference type="AlphaFoldDB" id="A0A3N0EJJ0"/>
<evidence type="ECO:0000313" key="3">
    <source>
        <dbReference type="Proteomes" id="UP000267469"/>
    </source>
</evidence>
<evidence type="ECO:0000313" key="2">
    <source>
        <dbReference type="EMBL" id="RNL88066.1"/>
    </source>
</evidence>
<dbReference type="InterPro" id="IPR029062">
    <property type="entry name" value="Class_I_gatase-like"/>
</dbReference>
<dbReference type="OrthoDB" id="9759749at2"/>
<name>A0A3N0EJJ0_SINP1</name>
<dbReference type="Pfam" id="PF02585">
    <property type="entry name" value="PIG-L"/>
    <property type="match status" value="1"/>
</dbReference>
<dbReference type="Proteomes" id="UP000267469">
    <property type="component" value="Unassembled WGS sequence"/>
</dbReference>
<protein>
    <submittedName>
        <fullName evidence="2">LmbE family protein</fullName>
    </submittedName>
</protein>
<keyword evidence="3" id="KW-1185">Reference proteome</keyword>
<feature type="signal peptide" evidence="1">
    <location>
        <begin position="1"/>
        <end position="19"/>
    </location>
</feature>